<sequence>MISPYAVLSLLFPMALVAGVIWLVVWTNRRRRAFQMQRAGQVAAAGWYPVMPNQWLLQVAEGLFPQGSPGDLGETYAGEYYGRGLCVLDYNYVVSNGKTQSTRTANLVALTLPVALPPVTVMRETGLRRMFRGHDLQLENEQFNERFRVECTDDRYGSAVMHPRMMEAVLANPGLEWQIAGNAFISWSHGGFTVPDVYARLQAMTQLIDLIPPFVLRDYGGPVS</sequence>
<keyword evidence="1" id="KW-1133">Transmembrane helix</keyword>
<feature type="transmembrane region" description="Helical" evidence="1">
    <location>
        <begin position="6"/>
        <end position="26"/>
    </location>
</feature>
<name>A0ABN2DU58_9ACTN</name>
<keyword evidence="1" id="KW-0812">Transmembrane</keyword>
<dbReference type="RefSeq" id="WP_344192594.1">
    <property type="nucleotide sequence ID" value="NZ_BAAAND010000006.1"/>
</dbReference>
<dbReference type="Proteomes" id="UP001500190">
    <property type="component" value="Unassembled WGS sequence"/>
</dbReference>
<evidence type="ECO:0008006" key="4">
    <source>
        <dbReference type="Google" id="ProtNLM"/>
    </source>
</evidence>
<organism evidence="2 3">
    <name type="scientific">Kribbella karoonensis</name>
    <dbReference type="NCBI Taxonomy" id="324851"/>
    <lineage>
        <taxon>Bacteria</taxon>
        <taxon>Bacillati</taxon>
        <taxon>Actinomycetota</taxon>
        <taxon>Actinomycetes</taxon>
        <taxon>Propionibacteriales</taxon>
        <taxon>Kribbellaceae</taxon>
        <taxon>Kribbella</taxon>
    </lineage>
</organism>
<protein>
    <recommendedName>
        <fullName evidence="4">DUF3137 domain-containing protein</fullName>
    </recommendedName>
</protein>
<accession>A0ABN2DU58</accession>
<gene>
    <name evidence="2" type="ORF">GCM10009742_36020</name>
</gene>
<keyword evidence="3" id="KW-1185">Reference proteome</keyword>
<dbReference type="EMBL" id="BAAAND010000006">
    <property type="protein sequence ID" value="GAA1586791.1"/>
    <property type="molecule type" value="Genomic_DNA"/>
</dbReference>
<evidence type="ECO:0000256" key="1">
    <source>
        <dbReference type="SAM" id="Phobius"/>
    </source>
</evidence>
<comment type="caution">
    <text evidence="2">The sequence shown here is derived from an EMBL/GenBank/DDBJ whole genome shotgun (WGS) entry which is preliminary data.</text>
</comment>
<evidence type="ECO:0000313" key="2">
    <source>
        <dbReference type="EMBL" id="GAA1586791.1"/>
    </source>
</evidence>
<proteinExistence type="predicted"/>
<reference evidence="2 3" key="1">
    <citation type="journal article" date="2019" name="Int. J. Syst. Evol. Microbiol.">
        <title>The Global Catalogue of Microorganisms (GCM) 10K type strain sequencing project: providing services to taxonomists for standard genome sequencing and annotation.</title>
        <authorList>
            <consortium name="The Broad Institute Genomics Platform"/>
            <consortium name="The Broad Institute Genome Sequencing Center for Infectious Disease"/>
            <person name="Wu L."/>
            <person name="Ma J."/>
        </authorList>
    </citation>
    <scope>NUCLEOTIDE SEQUENCE [LARGE SCALE GENOMIC DNA]</scope>
    <source>
        <strain evidence="2 3">JCM 14304</strain>
    </source>
</reference>
<keyword evidence="1" id="KW-0472">Membrane</keyword>
<evidence type="ECO:0000313" key="3">
    <source>
        <dbReference type="Proteomes" id="UP001500190"/>
    </source>
</evidence>